<evidence type="ECO:0000256" key="4">
    <source>
        <dbReference type="ARBA" id="ARBA00022692"/>
    </source>
</evidence>
<feature type="transmembrane region" description="Helical" evidence="8">
    <location>
        <begin position="75"/>
        <end position="97"/>
    </location>
</feature>
<accession>A0A3N0AZE4</accession>
<evidence type="ECO:0000256" key="7">
    <source>
        <dbReference type="ARBA" id="ARBA00022989"/>
    </source>
</evidence>
<feature type="transmembrane region" description="Helical" evidence="8">
    <location>
        <begin position="216"/>
        <end position="237"/>
    </location>
</feature>
<feature type="domain" description="HAMP" evidence="9">
    <location>
        <begin position="280"/>
        <end position="345"/>
    </location>
</feature>
<organism evidence="10 11">
    <name type="scientific">Adlercreutzia equolifaciens subsp. celatus DSM 18785</name>
    <dbReference type="NCBI Taxonomy" id="1121021"/>
    <lineage>
        <taxon>Bacteria</taxon>
        <taxon>Bacillati</taxon>
        <taxon>Actinomycetota</taxon>
        <taxon>Coriobacteriia</taxon>
        <taxon>Eggerthellales</taxon>
        <taxon>Eggerthellaceae</taxon>
        <taxon>Adlercreutzia</taxon>
    </lineage>
</organism>
<dbReference type="EMBL" id="QICA01000001">
    <property type="protein sequence ID" value="RNL40048.1"/>
    <property type="molecule type" value="Genomic_DNA"/>
</dbReference>
<dbReference type="SUPFAM" id="SSF55874">
    <property type="entry name" value="ATPase domain of HSP90 chaperone/DNA topoisomerase II/histidine kinase"/>
    <property type="match status" value="1"/>
</dbReference>
<evidence type="ECO:0000256" key="2">
    <source>
        <dbReference type="ARBA" id="ARBA00022553"/>
    </source>
</evidence>
<comment type="subcellular location">
    <subcellularLocation>
        <location evidence="1">Membrane</location>
    </subcellularLocation>
</comment>
<dbReference type="Pfam" id="PF13581">
    <property type="entry name" value="HATPase_c_2"/>
    <property type="match status" value="1"/>
</dbReference>
<feature type="transmembrane region" description="Helical" evidence="8">
    <location>
        <begin position="40"/>
        <end position="63"/>
    </location>
</feature>
<dbReference type="GO" id="GO:0016791">
    <property type="term" value="F:phosphatase activity"/>
    <property type="evidence" value="ECO:0007669"/>
    <property type="project" value="TreeGrafter"/>
</dbReference>
<evidence type="ECO:0000259" key="9">
    <source>
        <dbReference type="PROSITE" id="PS50885"/>
    </source>
</evidence>
<dbReference type="Gene3D" id="3.60.40.10">
    <property type="entry name" value="PPM-type phosphatase domain"/>
    <property type="match status" value="1"/>
</dbReference>
<dbReference type="PROSITE" id="PS50885">
    <property type="entry name" value="HAMP"/>
    <property type="match status" value="1"/>
</dbReference>
<dbReference type="PANTHER" id="PTHR43156">
    <property type="entry name" value="STAGE II SPORULATION PROTEIN E-RELATED"/>
    <property type="match status" value="1"/>
</dbReference>
<reference evidence="10 11" key="1">
    <citation type="journal article" date="2019" name="Microbiol. Resour. Announc.">
        <title>Draft Genome Sequences of Type Strains of Gordonibacter faecihominis, Paraeggerthella hongkongensis, Parvibacter caecicola,Slackia equolifaciens, Slackia faecicanis, and Slackia isoflavoniconvertens.</title>
        <authorList>
            <person name="Danylec N."/>
            <person name="Stoll D.A."/>
            <person name="Dotsch A."/>
            <person name="Huch M."/>
        </authorList>
    </citation>
    <scope>NUCLEOTIDE SEQUENCE [LARGE SCALE GENOMIC DNA]</scope>
    <source>
        <strain evidence="10 11">DSM 18785</strain>
    </source>
</reference>
<dbReference type="InterPro" id="IPR036457">
    <property type="entry name" value="PPM-type-like_dom_sf"/>
</dbReference>
<sequence>MCARRGRADGRGGEGEDAARARPGAIRAGAVAGKSTLRRVAVGAACAVVYLVVLEAFLAVPAFNGATQIRPASGLGPVLGLFFGAPGVVGSAAGNLLSDALRESDPVVLLEYFAIQLIYDAIPLLLWHWCFPRDEHPALSSASRIAVYLFSAFIASLAVTLLLVPFEFDSMQALNIHVVRLLNNFLALIYVGMPTLLLLNRLSLPHQGTLPLPQRVALLSLVMAALASATCLLAFVVPQALQAVSPERFASLVASVYLMLSVVTVCFFGGACLLLRAVDRSLVRPLDAFAASAREFPERFKRVGAARAAAGALDVELDEAKPLPEIAQLIDASNAMRRNLGENVLAARAADRERAHVAAELDVAASIQLSSVPRDFADIERRYAVAVDARMQPAREVGGDFYDVFSLDDTRLCVLIADVSDKGVPAALFMMRSMAELRECIRTAPSLVEGFIDANRRLCEQNASMQFVTAFALVLDCVTGVAAIVNAGHNPPWLQRADGAGEFLSVSPGLPLGAWDDFEYEGATLVLMPGDSVALYTDGVTEARNAADDMFGSERLSRVLASSVLCPSPFAARNAFAHTVCREVERAVHEFSEDVEQSDDLTVVALTWLPMMETREFFADIAQCTAAQELIRGVAQSEDTATNYALDVIVEELFANIVLHGYGEDAESATIELAAGVDAKRGIVHMVFQDEGMAFDPLAHVVSPIEGGGDDDLQVGGMGLLMVRTYAEALQYARVGAHNVLHVAKRLG</sequence>
<dbReference type="Gene3D" id="3.30.565.10">
    <property type="entry name" value="Histidine kinase-like ATPase, C-terminal domain"/>
    <property type="match status" value="1"/>
</dbReference>
<dbReference type="GO" id="GO:0016301">
    <property type="term" value="F:kinase activity"/>
    <property type="evidence" value="ECO:0007669"/>
    <property type="project" value="UniProtKB-KW"/>
</dbReference>
<dbReference type="InterPro" id="IPR001932">
    <property type="entry name" value="PPM-type_phosphatase-like_dom"/>
</dbReference>
<keyword evidence="5" id="KW-0418">Kinase</keyword>
<keyword evidence="3" id="KW-0808">Transferase</keyword>
<keyword evidence="8" id="KW-0472">Membrane</keyword>
<evidence type="ECO:0000256" key="5">
    <source>
        <dbReference type="ARBA" id="ARBA00022777"/>
    </source>
</evidence>
<evidence type="ECO:0000256" key="6">
    <source>
        <dbReference type="ARBA" id="ARBA00022801"/>
    </source>
</evidence>
<name>A0A3N0AZE4_9ACTN</name>
<protein>
    <recommendedName>
        <fullName evidence="9">HAMP domain-containing protein</fullName>
    </recommendedName>
</protein>
<dbReference type="Proteomes" id="UP000278327">
    <property type="component" value="Unassembled WGS sequence"/>
</dbReference>
<evidence type="ECO:0000256" key="8">
    <source>
        <dbReference type="SAM" id="Phobius"/>
    </source>
</evidence>
<proteinExistence type="predicted"/>
<keyword evidence="6" id="KW-0378">Hydrolase</keyword>
<dbReference type="CDD" id="cd16936">
    <property type="entry name" value="HATPase_RsbW-like"/>
    <property type="match status" value="1"/>
</dbReference>
<keyword evidence="11" id="KW-1185">Reference proteome</keyword>
<dbReference type="RefSeq" id="WP_117284576.1">
    <property type="nucleotide sequence ID" value="NZ_JAMTCE010000001.1"/>
</dbReference>
<gene>
    <name evidence="10" type="ORF">DMP10_00350</name>
</gene>
<feature type="transmembrane region" description="Helical" evidence="8">
    <location>
        <begin position="249"/>
        <end position="275"/>
    </location>
</feature>
<dbReference type="SUPFAM" id="SSF81606">
    <property type="entry name" value="PP2C-like"/>
    <property type="match status" value="1"/>
</dbReference>
<dbReference type="GO" id="GO:0016020">
    <property type="term" value="C:membrane"/>
    <property type="evidence" value="ECO:0007669"/>
    <property type="project" value="UniProtKB-SubCell"/>
</dbReference>
<evidence type="ECO:0000313" key="11">
    <source>
        <dbReference type="Proteomes" id="UP000278327"/>
    </source>
</evidence>
<keyword evidence="4 8" id="KW-0812">Transmembrane</keyword>
<feature type="transmembrane region" description="Helical" evidence="8">
    <location>
        <begin position="142"/>
        <end position="164"/>
    </location>
</feature>
<dbReference type="AlphaFoldDB" id="A0A3N0AZE4"/>
<dbReference type="InterPro" id="IPR003660">
    <property type="entry name" value="HAMP_dom"/>
</dbReference>
<dbReference type="Gene3D" id="6.10.340.10">
    <property type="match status" value="1"/>
</dbReference>
<evidence type="ECO:0000256" key="1">
    <source>
        <dbReference type="ARBA" id="ARBA00004370"/>
    </source>
</evidence>
<keyword evidence="2" id="KW-0597">Phosphoprotein</keyword>
<dbReference type="InterPro" id="IPR003594">
    <property type="entry name" value="HATPase_dom"/>
</dbReference>
<evidence type="ECO:0000313" key="10">
    <source>
        <dbReference type="EMBL" id="RNL40048.1"/>
    </source>
</evidence>
<dbReference type="SMART" id="SM00331">
    <property type="entry name" value="PP2C_SIG"/>
    <property type="match status" value="1"/>
</dbReference>
<dbReference type="InterPro" id="IPR036890">
    <property type="entry name" value="HATPase_C_sf"/>
</dbReference>
<evidence type="ECO:0000256" key="3">
    <source>
        <dbReference type="ARBA" id="ARBA00022679"/>
    </source>
</evidence>
<feature type="transmembrane region" description="Helical" evidence="8">
    <location>
        <begin position="184"/>
        <end position="204"/>
    </location>
</feature>
<keyword evidence="7 8" id="KW-1133">Transmembrane helix</keyword>
<comment type="caution">
    <text evidence="10">The sequence shown here is derived from an EMBL/GenBank/DDBJ whole genome shotgun (WGS) entry which is preliminary data.</text>
</comment>
<dbReference type="InterPro" id="IPR052016">
    <property type="entry name" value="Bact_Sigma-Reg"/>
</dbReference>
<dbReference type="GO" id="GO:0007165">
    <property type="term" value="P:signal transduction"/>
    <property type="evidence" value="ECO:0007669"/>
    <property type="project" value="InterPro"/>
</dbReference>
<dbReference type="Pfam" id="PF07228">
    <property type="entry name" value="SpoIIE"/>
    <property type="match status" value="1"/>
</dbReference>
<feature type="transmembrane region" description="Helical" evidence="8">
    <location>
        <begin position="109"/>
        <end position="130"/>
    </location>
</feature>
<dbReference type="PANTHER" id="PTHR43156:SF2">
    <property type="entry name" value="STAGE II SPORULATION PROTEIN E"/>
    <property type="match status" value="1"/>
</dbReference>